<proteinExistence type="predicted"/>
<evidence type="ECO:0000313" key="1">
    <source>
        <dbReference type="EMBL" id="EFE88672.1"/>
    </source>
</evidence>
<name>D4BR26_BIFBR</name>
<dbReference type="PATRIC" id="fig|518634.7.peg.1529"/>
<sequence length="50" mass="5569">MQCLQTSHCVPFCSCWWGLPSHRLTEGGRAVVYHSQSAVPPAPASRRPIY</sequence>
<organism evidence="1 2">
    <name type="scientific">Bifidobacterium breve DSM 20213 = JCM 1192</name>
    <dbReference type="NCBI Taxonomy" id="518634"/>
    <lineage>
        <taxon>Bacteria</taxon>
        <taxon>Bacillati</taxon>
        <taxon>Actinomycetota</taxon>
        <taxon>Actinomycetes</taxon>
        <taxon>Bifidobacteriales</taxon>
        <taxon>Bifidobacteriaceae</taxon>
        <taxon>Bifidobacterium</taxon>
    </lineage>
</organism>
<accession>D4BR26</accession>
<reference evidence="1 2" key="1">
    <citation type="submission" date="2010-02" db="EMBL/GenBank/DDBJ databases">
        <authorList>
            <person name="Weinstock G."/>
            <person name="Sodergren E."/>
            <person name="Clifton S."/>
            <person name="Fulton L."/>
            <person name="Fulton B."/>
            <person name="Courtney L."/>
            <person name="Fronick C."/>
            <person name="Harrison M."/>
            <person name="Strong C."/>
            <person name="Farmer C."/>
            <person name="Delahaunty K."/>
            <person name="Markovic C."/>
            <person name="Hall O."/>
            <person name="Minx P."/>
            <person name="Tomlinson C."/>
            <person name="Mitreva M."/>
            <person name="Nelson J."/>
            <person name="Hou S."/>
            <person name="Wollam A."/>
            <person name="Pepin K.H."/>
            <person name="Johnson M."/>
            <person name="Bhonagiri V."/>
            <person name="Zhang X."/>
            <person name="Suruliraj S."/>
            <person name="Warren W."/>
            <person name="Chinwalla A."/>
            <person name="Mardis E.R."/>
            <person name="Wilson R.K."/>
        </authorList>
    </citation>
    <scope>NUCLEOTIDE SEQUENCE [LARGE SCALE GENOMIC DNA]</scope>
    <source>
        <strain evidence="1 2">DSM 20213</strain>
    </source>
</reference>
<comment type="caution">
    <text evidence="1">The sequence shown here is derived from an EMBL/GenBank/DDBJ whole genome shotgun (WGS) entry which is preliminary data.</text>
</comment>
<gene>
    <name evidence="1" type="ORF">BIFBRE_04560</name>
</gene>
<protein>
    <submittedName>
        <fullName evidence="1">Uncharacterized protein</fullName>
    </submittedName>
</protein>
<keyword evidence="2" id="KW-1185">Reference proteome</keyword>
<evidence type="ECO:0000313" key="2">
    <source>
        <dbReference type="Proteomes" id="UP000003191"/>
    </source>
</evidence>
<dbReference type="Proteomes" id="UP000003191">
    <property type="component" value="Unassembled WGS sequence"/>
</dbReference>
<dbReference type="HOGENOM" id="CLU_3115058_0_0_11"/>
<dbReference type="EMBL" id="ACCG02000012">
    <property type="protein sequence ID" value="EFE88672.1"/>
    <property type="molecule type" value="Genomic_DNA"/>
</dbReference>
<dbReference type="AlphaFoldDB" id="D4BR26"/>